<protein>
    <submittedName>
        <fullName evidence="3">EB domain-containing protein</fullName>
    </submittedName>
</protein>
<feature type="domain" description="EB" evidence="1">
    <location>
        <begin position="3"/>
        <end position="60"/>
    </location>
</feature>
<evidence type="ECO:0000313" key="2">
    <source>
        <dbReference type="Proteomes" id="UP000887565"/>
    </source>
</evidence>
<evidence type="ECO:0000313" key="3">
    <source>
        <dbReference type="WBParaSite" id="nRc.2.0.1.t29287-RA"/>
    </source>
</evidence>
<organism evidence="2 3">
    <name type="scientific">Romanomermis culicivorax</name>
    <name type="common">Nematode worm</name>
    <dbReference type="NCBI Taxonomy" id="13658"/>
    <lineage>
        <taxon>Eukaryota</taxon>
        <taxon>Metazoa</taxon>
        <taxon>Ecdysozoa</taxon>
        <taxon>Nematoda</taxon>
        <taxon>Enoplea</taxon>
        <taxon>Dorylaimia</taxon>
        <taxon>Mermithida</taxon>
        <taxon>Mermithoidea</taxon>
        <taxon>Mermithidae</taxon>
        <taxon>Romanomermis</taxon>
    </lineage>
</organism>
<keyword evidence="2" id="KW-1185">Reference proteome</keyword>
<dbReference type="InterPro" id="IPR006149">
    <property type="entry name" value="EB_dom"/>
</dbReference>
<accession>A0A915JTZ9</accession>
<dbReference type="Pfam" id="PF01683">
    <property type="entry name" value="EB"/>
    <property type="match status" value="1"/>
</dbReference>
<evidence type="ECO:0000259" key="1">
    <source>
        <dbReference type="Pfam" id="PF01683"/>
    </source>
</evidence>
<reference evidence="3" key="1">
    <citation type="submission" date="2022-11" db="UniProtKB">
        <authorList>
            <consortium name="WormBaseParasite"/>
        </authorList>
    </citation>
    <scope>IDENTIFICATION</scope>
</reference>
<dbReference type="WBParaSite" id="nRc.2.0.1.t29287-RA">
    <property type="protein sequence ID" value="nRc.2.0.1.t29287-RA"/>
    <property type="gene ID" value="nRc.2.0.1.g29287"/>
</dbReference>
<sequence>MESYKTIRGQCYSIKLHVNHPCQFDIQCPQHSDCLANSASAGPDKVCKCRQGFSPYRGKCQKEDDFFHD</sequence>
<dbReference type="AlphaFoldDB" id="A0A915JTZ9"/>
<dbReference type="Proteomes" id="UP000887565">
    <property type="component" value="Unplaced"/>
</dbReference>
<name>A0A915JTZ9_ROMCU</name>
<proteinExistence type="predicted"/>